<dbReference type="PANTHER" id="PTHR36121">
    <property type="entry name" value="PROTEIN SXY"/>
    <property type="match status" value="1"/>
</dbReference>
<dbReference type="Gene3D" id="1.10.150.20">
    <property type="entry name" value="5' to 3' exonuclease, C-terminal subdomain"/>
    <property type="match status" value="1"/>
</dbReference>
<dbReference type="Pfam" id="PF04994">
    <property type="entry name" value="TfoX_C"/>
    <property type="match status" value="1"/>
</dbReference>
<dbReference type="InterPro" id="IPR047525">
    <property type="entry name" value="TfoX-like"/>
</dbReference>
<dbReference type="RefSeq" id="WP_233086635.1">
    <property type="nucleotide sequence ID" value="NZ_BAABWN010000001.1"/>
</dbReference>
<feature type="domain" description="TfoX C-terminal" evidence="1">
    <location>
        <begin position="5"/>
        <end position="83"/>
    </location>
</feature>
<organism evidence="2 3">
    <name type="scientific">Sessilibacter corallicola</name>
    <dbReference type="NCBI Taxonomy" id="2904075"/>
    <lineage>
        <taxon>Bacteria</taxon>
        <taxon>Pseudomonadati</taxon>
        <taxon>Pseudomonadota</taxon>
        <taxon>Gammaproteobacteria</taxon>
        <taxon>Cellvibrionales</taxon>
        <taxon>Cellvibrionaceae</taxon>
        <taxon>Sessilibacter</taxon>
    </lineage>
</organism>
<comment type="caution">
    <text evidence="2">The sequence shown here is derived from an EMBL/GenBank/DDBJ whole genome shotgun (WGS) entry which is preliminary data.</text>
</comment>
<gene>
    <name evidence="2" type="ORF">NBRC116591_01270</name>
</gene>
<dbReference type="EMBL" id="BAABWN010000001">
    <property type="protein sequence ID" value="GAA6166317.1"/>
    <property type="molecule type" value="Genomic_DNA"/>
</dbReference>
<evidence type="ECO:0000259" key="1">
    <source>
        <dbReference type="Pfam" id="PF04994"/>
    </source>
</evidence>
<evidence type="ECO:0000313" key="3">
    <source>
        <dbReference type="Proteomes" id="UP001465153"/>
    </source>
</evidence>
<dbReference type="InterPro" id="IPR007077">
    <property type="entry name" value="TfoX_C"/>
</dbReference>
<proteinExistence type="predicted"/>
<protein>
    <submittedName>
        <fullName evidence="2">TfoX/Sxy family protein</fullName>
    </submittedName>
</protein>
<dbReference type="Proteomes" id="UP001465153">
    <property type="component" value="Unassembled WGS sequence"/>
</dbReference>
<name>A0ABQ0A3U2_9GAMM</name>
<dbReference type="PANTHER" id="PTHR36121:SF1">
    <property type="entry name" value="PROTEIN SXY"/>
    <property type="match status" value="1"/>
</dbReference>
<sequence>MNVNNTDLIRLKNIGAASVNILHAVGIHNIDDLKEVGAVEAYVRIKNRGINVSKVMLYALQGALEDTHWNDLSPDSKARLLEDAQVQSTSELVSMPPTAATGS</sequence>
<keyword evidence="3" id="KW-1185">Reference proteome</keyword>
<accession>A0ABQ0A3U2</accession>
<reference evidence="2 3" key="1">
    <citation type="submission" date="2024-04" db="EMBL/GenBank/DDBJ databases">
        <title>Draft genome sequence of Sessilibacter corallicola NBRC 116591.</title>
        <authorList>
            <person name="Miyakawa T."/>
            <person name="Kusuya Y."/>
            <person name="Miura T."/>
        </authorList>
    </citation>
    <scope>NUCLEOTIDE SEQUENCE [LARGE SCALE GENOMIC DNA]</scope>
    <source>
        <strain evidence="2 3">KU-00831-HH</strain>
    </source>
</reference>
<evidence type="ECO:0000313" key="2">
    <source>
        <dbReference type="EMBL" id="GAA6166317.1"/>
    </source>
</evidence>